<evidence type="ECO:0000256" key="1">
    <source>
        <dbReference type="SAM" id="MobiDB-lite"/>
    </source>
</evidence>
<keyword evidence="3" id="KW-1185">Reference proteome</keyword>
<accession>A0ABV0QSC9</accession>
<dbReference type="EMBL" id="JAHRIN010020424">
    <property type="protein sequence ID" value="MEQ2198729.1"/>
    <property type="molecule type" value="Genomic_DNA"/>
</dbReference>
<comment type="caution">
    <text evidence="2">The sequence shown here is derived from an EMBL/GenBank/DDBJ whole genome shotgun (WGS) entry which is preliminary data.</text>
</comment>
<sequence>SLETWHLFSQVAPRSYLADAEGSFYNRKEWTSSVDTSKPEPSYMTSTEGALIDHPAQASSTVEPGLKISSKPRKTVPLLMGTRTRAGRLSKPLDRLNL</sequence>
<reference evidence="2 3" key="1">
    <citation type="submission" date="2021-06" db="EMBL/GenBank/DDBJ databases">
        <authorList>
            <person name="Palmer J.M."/>
        </authorList>
    </citation>
    <scope>NUCLEOTIDE SEQUENCE [LARGE SCALE GENOMIC DNA]</scope>
    <source>
        <strain evidence="2 3">XC_2019</strain>
        <tissue evidence="2">Muscle</tissue>
    </source>
</reference>
<feature type="non-terminal residue" evidence="2">
    <location>
        <position position="1"/>
    </location>
</feature>
<name>A0ABV0QSC9_9TELE</name>
<evidence type="ECO:0000313" key="3">
    <source>
        <dbReference type="Proteomes" id="UP001434883"/>
    </source>
</evidence>
<organism evidence="2 3">
    <name type="scientific">Xenoophorus captivus</name>
    <dbReference type="NCBI Taxonomy" id="1517983"/>
    <lineage>
        <taxon>Eukaryota</taxon>
        <taxon>Metazoa</taxon>
        <taxon>Chordata</taxon>
        <taxon>Craniata</taxon>
        <taxon>Vertebrata</taxon>
        <taxon>Euteleostomi</taxon>
        <taxon>Actinopterygii</taxon>
        <taxon>Neopterygii</taxon>
        <taxon>Teleostei</taxon>
        <taxon>Neoteleostei</taxon>
        <taxon>Acanthomorphata</taxon>
        <taxon>Ovalentaria</taxon>
        <taxon>Atherinomorphae</taxon>
        <taxon>Cyprinodontiformes</taxon>
        <taxon>Goodeidae</taxon>
        <taxon>Xenoophorus</taxon>
    </lineage>
</organism>
<evidence type="ECO:0000313" key="2">
    <source>
        <dbReference type="EMBL" id="MEQ2198729.1"/>
    </source>
</evidence>
<gene>
    <name evidence="2" type="ORF">XENOCAPTIV_017371</name>
</gene>
<feature type="region of interest" description="Disordered" evidence="1">
    <location>
        <begin position="56"/>
        <end position="76"/>
    </location>
</feature>
<proteinExistence type="predicted"/>
<protein>
    <submittedName>
        <fullName evidence="2">Uncharacterized protein</fullName>
    </submittedName>
</protein>
<dbReference type="Proteomes" id="UP001434883">
    <property type="component" value="Unassembled WGS sequence"/>
</dbReference>